<dbReference type="PROSITE" id="PS51257">
    <property type="entry name" value="PROKAR_LIPOPROTEIN"/>
    <property type="match status" value="1"/>
</dbReference>
<dbReference type="InterPro" id="IPR021675">
    <property type="entry name" value="DUF3261"/>
</dbReference>
<evidence type="ECO:0008006" key="4">
    <source>
        <dbReference type="Google" id="ProtNLM"/>
    </source>
</evidence>
<organism evidence="2 3">
    <name type="scientific">Natronospira proteinivora</name>
    <dbReference type="NCBI Taxonomy" id="1807133"/>
    <lineage>
        <taxon>Bacteria</taxon>
        <taxon>Pseudomonadati</taxon>
        <taxon>Pseudomonadota</taxon>
        <taxon>Gammaproteobacteria</taxon>
        <taxon>Natronospirales</taxon>
        <taxon>Natronospiraceae</taxon>
        <taxon>Natronospira</taxon>
    </lineage>
</organism>
<dbReference type="Pfam" id="PF11659">
    <property type="entry name" value="DUF3261"/>
    <property type="match status" value="1"/>
</dbReference>
<keyword evidence="3" id="KW-1185">Reference proteome</keyword>
<proteinExistence type="predicted"/>
<sequence>MGFQKPWRLALLCLLLAALTACAPLTLPDRSGCERLHARLAYCLLTPAEMGRSLERLDRVQLRSPAGRQDFIGQLAVDEKRFLLAAQSLTGMALFRVEWDGEQLSSRGRFPDEAPEPIQLLALLQLLLAEPEDLNRVIYGGHLEVDEQGDRRLRLDNGRVILRILRASDTGMIEMIMDEDIRITLEPLSS</sequence>
<comment type="caution">
    <text evidence="2">The sequence shown here is derived from an EMBL/GenBank/DDBJ whole genome shotgun (WGS) entry which is preliminary data.</text>
</comment>
<dbReference type="RefSeq" id="WP_253448389.1">
    <property type="nucleotide sequence ID" value="NZ_JALJYF010000002.1"/>
</dbReference>
<keyword evidence="1" id="KW-0732">Signal</keyword>
<reference evidence="2 3" key="1">
    <citation type="submission" date="2022-03" db="EMBL/GenBank/DDBJ databases">
        <title>Genomic Encyclopedia of Type Strains, Phase III (KMG-III): the genomes of soil and plant-associated and newly described type strains.</title>
        <authorList>
            <person name="Whitman W."/>
        </authorList>
    </citation>
    <scope>NUCLEOTIDE SEQUENCE [LARGE SCALE GENOMIC DNA]</scope>
    <source>
        <strain evidence="2 3">BSker1</strain>
    </source>
</reference>
<name>A0ABT1G8U1_9GAMM</name>
<evidence type="ECO:0000256" key="1">
    <source>
        <dbReference type="SAM" id="SignalP"/>
    </source>
</evidence>
<dbReference type="Proteomes" id="UP001523550">
    <property type="component" value="Unassembled WGS sequence"/>
</dbReference>
<evidence type="ECO:0000313" key="3">
    <source>
        <dbReference type="Proteomes" id="UP001523550"/>
    </source>
</evidence>
<feature type="signal peptide" evidence="1">
    <location>
        <begin position="1"/>
        <end position="23"/>
    </location>
</feature>
<gene>
    <name evidence="2" type="ORF">J2T60_001719</name>
</gene>
<dbReference type="EMBL" id="JALJYF010000002">
    <property type="protein sequence ID" value="MCP1727719.1"/>
    <property type="molecule type" value="Genomic_DNA"/>
</dbReference>
<evidence type="ECO:0000313" key="2">
    <source>
        <dbReference type="EMBL" id="MCP1727719.1"/>
    </source>
</evidence>
<protein>
    <recommendedName>
        <fullName evidence="4">DUF3261 domain-containing protein</fullName>
    </recommendedName>
</protein>
<feature type="chain" id="PRO_5047529347" description="DUF3261 domain-containing protein" evidence="1">
    <location>
        <begin position="24"/>
        <end position="190"/>
    </location>
</feature>
<accession>A0ABT1G8U1</accession>